<dbReference type="GO" id="GO:0030527">
    <property type="term" value="F:structural constituent of chromatin"/>
    <property type="evidence" value="ECO:0007669"/>
    <property type="project" value="InterPro"/>
</dbReference>
<dbReference type="PRINTS" id="PR01727">
    <property type="entry name" value="DNABINDINGHU"/>
</dbReference>
<evidence type="ECO:0000256" key="1">
    <source>
        <dbReference type="ARBA" id="ARBA00023067"/>
    </source>
</evidence>
<dbReference type="Gene3D" id="4.10.520.10">
    <property type="entry name" value="IHF-like DNA-binding proteins"/>
    <property type="match status" value="1"/>
</dbReference>
<dbReference type="EMBL" id="BMNA01000001">
    <property type="protein sequence ID" value="GGL84998.1"/>
    <property type="molecule type" value="Genomic_DNA"/>
</dbReference>
<dbReference type="Pfam" id="PF00216">
    <property type="entry name" value="Bac_DNA_binding"/>
    <property type="match status" value="1"/>
</dbReference>
<dbReference type="SUPFAM" id="SSF47729">
    <property type="entry name" value="IHF-like DNA-binding proteins"/>
    <property type="match status" value="1"/>
</dbReference>
<reference evidence="5" key="2">
    <citation type="submission" date="2020-09" db="EMBL/GenBank/DDBJ databases">
        <authorList>
            <person name="Sun Q."/>
            <person name="Zhou Y."/>
        </authorList>
    </citation>
    <scope>NUCLEOTIDE SEQUENCE</scope>
    <source>
        <strain evidence="5">CGMCC 4.7308</strain>
    </source>
</reference>
<reference evidence="5" key="1">
    <citation type="journal article" date="2014" name="Int. J. Syst. Evol. Microbiol.">
        <title>Complete genome sequence of Corynebacterium casei LMG S-19264T (=DSM 44701T), isolated from a smear-ripened cheese.</title>
        <authorList>
            <consortium name="US DOE Joint Genome Institute (JGI-PGF)"/>
            <person name="Walter F."/>
            <person name="Albersmeier A."/>
            <person name="Kalinowski J."/>
            <person name="Ruckert C."/>
        </authorList>
    </citation>
    <scope>NUCLEOTIDE SEQUENCE</scope>
    <source>
        <strain evidence="5">CGMCC 4.7308</strain>
    </source>
</reference>
<protein>
    <recommendedName>
        <fullName evidence="7">HU family DNA-binding protein</fullName>
    </recommendedName>
</protein>
<evidence type="ECO:0000313" key="5">
    <source>
        <dbReference type="EMBL" id="GGL84998.1"/>
    </source>
</evidence>
<sequence length="256" mass="26461">MVAPRADQAYRVRSVGPVSTRGRNRPEETVNKTDLINQLAERLNGDKKAAQIAVEGFIDLVQREVHKGENVSISGFGVFEKRVRAARTARNPRTGESVKVKKTTVPAFRPGKWFKDVISGAVKMPKPTGKPTSARASAAAAKAAATTPRTRRSTAAAASAAPAAAPAATTTAPKTTRARSTAAAKSTAEPKSATTTAAKSTRAASGTKAAAAEPKTTRTRSTATKAAAEPKTAASTRAPRASAGKSTTTKAASKKK</sequence>
<dbReference type="CDD" id="cd13831">
    <property type="entry name" value="HU"/>
    <property type="match status" value="1"/>
</dbReference>
<gene>
    <name evidence="5" type="ORF">GCM10011594_00730</name>
</gene>
<evidence type="ECO:0008006" key="7">
    <source>
        <dbReference type="Google" id="ProtNLM"/>
    </source>
</evidence>
<dbReference type="InterPro" id="IPR010992">
    <property type="entry name" value="IHF-like_DNA-bd_dom_sf"/>
</dbReference>
<evidence type="ECO:0000256" key="2">
    <source>
        <dbReference type="ARBA" id="ARBA00023125"/>
    </source>
</evidence>
<dbReference type="InterPro" id="IPR020816">
    <property type="entry name" value="Histone-like_DNA-bd_CS"/>
</dbReference>
<dbReference type="GO" id="GO:0005829">
    <property type="term" value="C:cytosol"/>
    <property type="evidence" value="ECO:0007669"/>
    <property type="project" value="TreeGrafter"/>
</dbReference>
<dbReference type="Proteomes" id="UP000655208">
    <property type="component" value="Unassembled WGS sequence"/>
</dbReference>
<feature type="region of interest" description="Disordered" evidence="4">
    <location>
        <begin position="124"/>
        <end position="256"/>
    </location>
</feature>
<dbReference type="InterPro" id="IPR000119">
    <property type="entry name" value="Hist_DNA-bd"/>
</dbReference>
<dbReference type="GO" id="GO:0003677">
    <property type="term" value="F:DNA binding"/>
    <property type="evidence" value="ECO:0007669"/>
    <property type="project" value="UniProtKB-KW"/>
</dbReference>
<dbReference type="PROSITE" id="PS00045">
    <property type="entry name" value="HISTONE_LIKE"/>
    <property type="match status" value="1"/>
</dbReference>
<name>A0A917SLL8_9ACTN</name>
<proteinExistence type="inferred from homology"/>
<dbReference type="PANTHER" id="PTHR33175">
    <property type="entry name" value="DNA-BINDING PROTEIN HU"/>
    <property type="match status" value="1"/>
</dbReference>
<feature type="compositionally biased region" description="Low complexity" evidence="4">
    <location>
        <begin position="130"/>
        <end position="256"/>
    </location>
</feature>
<evidence type="ECO:0000256" key="4">
    <source>
        <dbReference type="SAM" id="MobiDB-lite"/>
    </source>
</evidence>
<dbReference type="RefSeq" id="WP_188939556.1">
    <property type="nucleotide sequence ID" value="NZ_BMNA01000001.1"/>
</dbReference>
<dbReference type="SMART" id="SM00411">
    <property type="entry name" value="BHL"/>
    <property type="match status" value="1"/>
</dbReference>
<dbReference type="PANTHER" id="PTHR33175:SF3">
    <property type="entry name" value="DNA-BINDING PROTEIN HU-BETA"/>
    <property type="match status" value="1"/>
</dbReference>
<keyword evidence="6" id="KW-1185">Reference proteome</keyword>
<dbReference type="GO" id="GO:0030261">
    <property type="term" value="P:chromosome condensation"/>
    <property type="evidence" value="ECO:0007669"/>
    <property type="project" value="UniProtKB-KW"/>
</dbReference>
<keyword evidence="2" id="KW-0238">DNA-binding</keyword>
<dbReference type="AlphaFoldDB" id="A0A917SLL8"/>
<feature type="region of interest" description="Disordered" evidence="4">
    <location>
        <begin position="1"/>
        <end position="30"/>
    </location>
</feature>
<organism evidence="5 6">
    <name type="scientific">Nakamurella endophytica</name>
    <dbReference type="NCBI Taxonomy" id="1748367"/>
    <lineage>
        <taxon>Bacteria</taxon>
        <taxon>Bacillati</taxon>
        <taxon>Actinomycetota</taxon>
        <taxon>Actinomycetes</taxon>
        <taxon>Nakamurellales</taxon>
        <taxon>Nakamurellaceae</taxon>
        <taxon>Nakamurella</taxon>
    </lineage>
</organism>
<accession>A0A917SLL8</accession>
<evidence type="ECO:0000256" key="3">
    <source>
        <dbReference type="RuleBase" id="RU003939"/>
    </source>
</evidence>
<comment type="similarity">
    <text evidence="3">Belongs to the bacterial histone-like protein family.</text>
</comment>
<keyword evidence="1" id="KW-0226">DNA condensation</keyword>
<comment type="caution">
    <text evidence="5">The sequence shown here is derived from an EMBL/GenBank/DDBJ whole genome shotgun (WGS) entry which is preliminary data.</text>
</comment>
<evidence type="ECO:0000313" key="6">
    <source>
        <dbReference type="Proteomes" id="UP000655208"/>
    </source>
</evidence>